<feature type="transmembrane region" description="Helical" evidence="7">
    <location>
        <begin position="58"/>
        <end position="79"/>
    </location>
</feature>
<evidence type="ECO:0000256" key="1">
    <source>
        <dbReference type="ARBA" id="ARBA00004651"/>
    </source>
</evidence>
<evidence type="ECO:0000256" key="3">
    <source>
        <dbReference type="ARBA" id="ARBA00022475"/>
    </source>
</evidence>
<dbReference type="CDD" id="cd06261">
    <property type="entry name" value="TM_PBP2"/>
    <property type="match status" value="1"/>
</dbReference>
<feature type="transmembrane region" description="Helical" evidence="7">
    <location>
        <begin position="116"/>
        <end position="135"/>
    </location>
</feature>
<dbReference type="FunFam" id="1.10.3720.10:FF:000003">
    <property type="entry name" value="Aliphatic sulfonate ABC transporter permease"/>
    <property type="match status" value="1"/>
</dbReference>
<dbReference type="InterPro" id="IPR035906">
    <property type="entry name" value="MetI-like_sf"/>
</dbReference>
<dbReference type="SUPFAM" id="SSF161098">
    <property type="entry name" value="MetI-like"/>
    <property type="match status" value="1"/>
</dbReference>
<dbReference type="RefSeq" id="WP_084664428.1">
    <property type="nucleotide sequence ID" value="NZ_LT838272.1"/>
</dbReference>
<keyword evidence="10" id="KW-1185">Reference proteome</keyword>
<dbReference type="EMBL" id="LT838272">
    <property type="protein sequence ID" value="SMB93858.1"/>
    <property type="molecule type" value="Genomic_DNA"/>
</dbReference>
<feature type="transmembrane region" description="Helical" evidence="7">
    <location>
        <begin position="156"/>
        <end position="184"/>
    </location>
</feature>
<feature type="transmembrane region" description="Helical" evidence="7">
    <location>
        <begin position="91"/>
        <end position="110"/>
    </location>
</feature>
<dbReference type="STRING" id="698762.SAMN00808754_0924"/>
<dbReference type="OrthoDB" id="9796361at2"/>
<keyword evidence="5 7" id="KW-1133">Transmembrane helix</keyword>
<dbReference type="AlphaFoldDB" id="A0A1W1VKK2"/>
<evidence type="ECO:0000313" key="10">
    <source>
        <dbReference type="Proteomes" id="UP000192569"/>
    </source>
</evidence>
<evidence type="ECO:0000256" key="4">
    <source>
        <dbReference type="ARBA" id="ARBA00022692"/>
    </source>
</evidence>
<organism evidence="9 10">
    <name type="scientific">Thermanaeromonas toyohensis ToBE</name>
    <dbReference type="NCBI Taxonomy" id="698762"/>
    <lineage>
        <taxon>Bacteria</taxon>
        <taxon>Bacillati</taxon>
        <taxon>Bacillota</taxon>
        <taxon>Clostridia</taxon>
        <taxon>Neomoorellales</taxon>
        <taxon>Neomoorellaceae</taxon>
        <taxon>Thermanaeromonas</taxon>
    </lineage>
</organism>
<protein>
    <submittedName>
        <fullName evidence="9">NitT/TauT family transport system permease protein</fullName>
    </submittedName>
</protein>
<evidence type="ECO:0000256" key="2">
    <source>
        <dbReference type="ARBA" id="ARBA00022448"/>
    </source>
</evidence>
<comment type="similarity">
    <text evidence="7">Belongs to the binding-protein-dependent transport system permease family.</text>
</comment>
<name>A0A1W1VKK2_9FIRM</name>
<gene>
    <name evidence="9" type="ORF">SAMN00808754_0924</name>
</gene>
<dbReference type="GO" id="GO:0042918">
    <property type="term" value="P:alkanesulfonate transmembrane transport"/>
    <property type="evidence" value="ECO:0007669"/>
    <property type="project" value="UniProtKB-ARBA"/>
</dbReference>
<keyword evidence="6 7" id="KW-0472">Membrane</keyword>
<dbReference type="PROSITE" id="PS50928">
    <property type="entry name" value="ABC_TM1"/>
    <property type="match status" value="1"/>
</dbReference>
<evidence type="ECO:0000259" key="8">
    <source>
        <dbReference type="PROSITE" id="PS50928"/>
    </source>
</evidence>
<dbReference type="PANTHER" id="PTHR30151">
    <property type="entry name" value="ALKANE SULFONATE ABC TRANSPORTER-RELATED, MEMBRANE SUBUNIT"/>
    <property type="match status" value="1"/>
</dbReference>
<keyword evidence="2 7" id="KW-0813">Transport</keyword>
<evidence type="ECO:0000256" key="6">
    <source>
        <dbReference type="ARBA" id="ARBA00023136"/>
    </source>
</evidence>
<reference evidence="9 10" key="1">
    <citation type="submission" date="2017-04" db="EMBL/GenBank/DDBJ databases">
        <authorList>
            <person name="Afonso C.L."/>
            <person name="Miller P.J."/>
            <person name="Scott M.A."/>
            <person name="Spackman E."/>
            <person name="Goraichik I."/>
            <person name="Dimitrov K.M."/>
            <person name="Suarez D.L."/>
            <person name="Swayne D.E."/>
        </authorList>
    </citation>
    <scope>NUCLEOTIDE SEQUENCE [LARGE SCALE GENOMIC DNA]</scope>
    <source>
        <strain evidence="9 10">ToBE</strain>
    </source>
</reference>
<accession>A0A1W1VKK2</accession>
<dbReference type="Proteomes" id="UP000192569">
    <property type="component" value="Chromosome I"/>
</dbReference>
<proteinExistence type="inferred from homology"/>
<dbReference type="Gene3D" id="1.10.3720.10">
    <property type="entry name" value="MetI-like"/>
    <property type="match status" value="1"/>
</dbReference>
<dbReference type="PANTHER" id="PTHR30151:SF0">
    <property type="entry name" value="ABC TRANSPORTER PERMEASE PROTEIN MJ0413-RELATED"/>
    <property type="match status" value="1"/>
</dbReference>
<dbReference type="Pfam" id="PF00528">
    <property type="entry name" value="BPD_transp_1"/>
    <property type="match status" value="1"/>
</dbReference>
<evidence type="ECO:0000313" key="9">
    <source>
        <dbReference type="EMBL" id="SMB93858.1"/>
    </source>
</evidence>
<dbReference type="InterPro" id="IPR000515">
    <property type="entry name" value="MetI-like"/>
</dbReference>
<keyword evidence="3" id="KW-1003">Cell membrane</keyword>
<dbReference type="GO" id="GO:0005886">
    <property type="term" value="C:plasma membrane"/>
    <property type="evidence" value="ECO:0007669"/>
    <property type="project" value="UniProtKB-SubCell"/>
</dbReference>
<keyword evidence="4 7" id="KW-0812">Transmembrane</keyword>
<evidence type="ECO:0000256" key="7">
    <source>
        <dbReference type="RuleBase" id="RU363032"/>
    </source>
</evidence>
<feature type="domain" description="ABC transmembrane type-1" evidence="8">
    <location>
        <begin position="50"/>
        <end position="230"/>
    </location>
</feature>
<feature type="transmembrane region" description="Helical" evidence="7">
    <location>
        <begin position="211"/>
        <end position="233"/>
    </location>
</feature>
<evidence type="ECO:0000256" key="5">
    <source>
        <dbReference type="ARBA" id="ARBA00022989"/>
    </source>
</evidence>
<comment type="subcellular location">
    <subcellularLocation>
        <location evidence="1 7">Cell membrane</location>
        <topology evidence="1 7">Multi-pass membrane protein</topology>
    </subcellularLocation>
</comment>
<sequence length="245" mass="26763">MAILLIAGVIIIWQLVAWSGIYPVYLFPPPLQVAQSLGQGILSGQLLMHISASLLRFFTGYLLAALVAIPCGLVLGWYRKIGAAVDPLIQLLRPISPIAWFPLIALWFGIGELPAVIIIFIAAFFPLLLASQAAVKQVHPLYLKVAKNFGSSQQDILLKVVIPASFPHIAMGLHLALGSAWVFLVAGEMLGVRSGLGFLIVDARNSLRTELVLAGILTIGTLGLLLDRTIWWVERYIKRRWGQAL</sequence>